<dbReference type="HOGENOM" id="CLU_154558_3_0_9"/>
<dbReference type="EMBL" id="AECV01000008">
    <property type="protein sequence ID" value="EFW30137.1"/>
    <property type="molecule type" value="Genomic_DNA"/>
</dbReference>
<sequence length="130" mass="14674">MQKENLRGFSFFVVHIILNRLQLFSFDDIMASKEDCSMANALVQFRADEHEKMQAIDICARLGMDLPSYLRMCMSRLVSERGIPFRMHLDDSPTGKGLRALHAANRIAAQHGTADMSLDEINAEISAARM</sequence>
<dbReference type="Pfam" id="PF04221">
    <property type="entry name" value="RelB"/>
    <property type="match status" value="1"/>
</dbReference>
<accession>E7N128</accession>
<evidence type="ECO:0000313" key="1">
    <source>
        <dbReference type="EMBL" id="EFW30137.1"/>
    </source>
</evidence>
<organism evidence="1 2">
    <name type="scientific">Selenomonas artemidis F0399</name>
    <dbReference type="NCBI Taxonomy" id="749551"/>
    <lineage>
        <taxon>Bacteria</taxon>
        <taxon>Bacillati</taxon>
        <taxon>Bacillota</taxon>
        <taxon>Negativicutes</taxon>
        <taxon>Selenomonadales</taxon>
        <taxon>Selenomonadaceae</taxon>
        <taxon>Selenomonas</taxon>
    </lineage>
</organism>
<comment type="caution">
    <text evidence="1">The sequence shown here is derived from an EMBL/GenBank/DDBJ whole genome shotgun (WGS) entry which is preliminary data.</text>
</comment>
<keyword evidence="2" id="KW-1185">Reference proteome</keyword>
<proteinExistence type="predicted"/>
<dbReference type="InterPro" id="IPR007337">
    <property type="entry name" value="RelB/DinJ"/>
</dbReference>
<dbReference type="AlphaFoldDB" id="E7N128"/>
<evidence type="ECO:0000313" key="2">
    <source>
        <dbReference type="Proteomes" id="UP000004633"/>
    </source>
</evidence>
<protein>
    <submittedName>
        <fullName evidence="1">Addiction module antitoxin, RelB/DinJ family</fullName>
    </submittedName>
</protein>
<gene>
    <name evidence="1" type="ORF">HMPREF9555_00679</name>
</gene>
<reference evidence="1 2" key="1">
    <citation type="submission" date="2010-08" db="EMBL/GenBank/DDBJ databases">
        <authorList>
            <person name="Weinstock G."/>
            <person name="Sodergren E."/>
            <person name="Clifton S."/>
            <person name="Fulton L."/>
            <person name="Fulton B."/>
            <person name="Courtney L."/>
            <person name="Fronick C."/>
            <person name="Harrison M."/>
            <person name="Strong C."/>
            <person name="Farmer C."/>
            <person name="Delahaunty K."/>
            <person name="Markovic C."/>
            <person name="Hall O."/>
            <person name="Minx P."/>
            <person name="Tomlinson C."/>
            <person name="Mitreva M."/>
            <person name="Hou S."/>
            <person name="Chen J."/>
            <person name="Wollam A."/>
            <person name="Pepin K.H."/>
            <person name="Johnson M."/>
            <person name="Bhonagiri V."/>
            <person name="Zhang X."/>
            <person name="Suruliraj S."/>
            <person name="Warren W."/>
            <person name="Chinwalla A."/>
            <person name="Mardis E.R."/>
            <person name="Wilson R.K."/>
        </authorList>
    </citation>
    <scope>NUCLEOTIDE SEQUENCE [LARGE SCALE GENOMIC DNA]</scope>
    <source>
        <strain evidence="1 2">F0399</strain>
    </source>
</reference>
<dbReference type="GO" id="GO:0006355">
    <property type="term" value="P:regulation of DNA-templated transcription"/>
    <property type="evidence" value="ECO:0007669"/>
    <property type="project" value="InterPro"/>
</dbReference>
<dbReference type="STRING" id="749551.HMPREF9555_00679"/>
<name>E7N128_9FIRM</name>
<dbReference type="Gene3D" id="1.10.1220.10">
    <property type="entry name" value="Met repressor-like"/>
    <property type="match status" value="1"/>
</dbReference>
<dbReference type="Proteomes" id="UP000004633">
    <property type="component" value="Unassembled WGS sequence"/>
</dbReference>
<dbReference type="InterPro" id="IPR013321">
    <property type="entry name" value="Arc_rbn_hlx_hlx"/>
</dbReference>